<dbReference type="SUPFAM" id="SSF46977">
    <property type="entry name" value="Succinate dehydrogenase/fumarate reductase flavoprotein C-terminal domain"/>
    <property type="match status" value="1"/>
</dbReference>
<keyword evidence="6" id="KW-1003">Cell membrane</keyword>
<evidence type="ECO:0000256" key="3">
    <source>
        <dbReference type="ARBA" id="ARBA00008040"/>
    </source>
</evidence>
<comment type="subcellular location">
    <subcellularLocation>
        <location evidence="2">Cell membrane</location>
        <topology evidence="2">Peripheral membrane protein</topology>
        <orientation evidence="2">Cytoplasmic side</orientation>
    </subcellularLocation>
</comment>
<evidence type="ECO:0000256" key="9">
    <source>
        <dbReference type="ARBA" id="ARBA00022982"/>
    </source>
</evidence>
<dbReference type="GO" id="GO:0050660">
    <property type="term" value="F:flavin adenine dinucleotide binding"/>
    <property type="evidence" value="ECO:0007669"/>
    <property type="project" value="TreeGrafter"/>
</dbReference>
<evidence type="ECO:0000256" key="13">
    <source>
        <dbReference type="PIRSR" id="PIRSR630664-50"/>
    </source>
</evidence>
<dbReference type="PANTHER" id="PTHR11632:SF53">
    <property type="entry name" value="SUCCINATE DEHYDROGENASE FLAVOPROTEIN SUBUNIT"/>
    <property type="match status" value="1"/>
</dbReference>
<dbReference type="SUPFAM" id="SSF51905">
    <property type="entry name" value="FAD/NAD(P)-binding domain"/>
    <property type="match status" value="1"/>
</dbReference>
<dbReference type="InterPro" id="IPR015939">
    <property type="entry name" value="Fum_Rdtase/Succ_DH_flav-like_C"/>
</dbReference>
<proteinExistence type="inferred from homology"/>
<dbReference type="InterPro" id="IPR003953">
    <property type="entry name" value="FAD-dep_OxRdtase_2_FAD-bd"/>
</dbReference>
<dbReference type="InterPro" id="IPR011280">
    <property type="entry name" value="Succ_DH/Fum_Rdt_flav_su"/>
</dbReference>
<evidence type="ECO:0000313" key="16">
    <source>
        <dbReference type="EMBL" id="SFC53522.1"/>
    </source>
</evidence>
<organism evidence="16 17">
    <name type="scientific">Zunongwangia mangrovi</name>
    <dbReference type="NCBI Taxonomy" id="1334022"/>
    <lineage>
        <taxon>Bacteria</taxon>
        <taxon>Pseudomonadati</taxon>
        <taxon>Bacteroidota</taxon>
        <taxon>Flavobacteriia</taxon>
        <taxon>Flavobacteriales</taxon>
        <taxon>Flavobacteriaceae</taxon>
        <taxon>Zunongwangia</taxon>
    </lineage>
</organism>
<dbReference type="GO" id="GO:0009055">
    <property type="term" value="F:electron transfer activity"/>
    <property type="evidence" value="ECO:0007669"/>
    <property type="project" value="TreeGrafter"/>
</dbReference>
<dbReference type="NCBIfam" id="TIGR01811">
    <property type="entry name" value="sdhA_Bsu"/>
    <property type="match status" value="1"/>
</dbReference>
<dbReference type="PRINTS" id="PR00368">
    <property type="entry name" value="FADPNR"/>
</dbReference>
<dbReference type="OrthoDB" id="9806724at2"/>
<feature type="domain" description="Fumarate reductase/succinate dehydrogenase flavoprotein-like C-terminal" evidence="15">
    <location>
        <begin position="506"/>
        <end position="640"/>
    </location>
</feature>
<evidence type="ECO:0000256" key="2">
    <source>
        <dbReference type="ARBA" id="ARBA00004413"/>
    </source>
</evidence>
<evidence type="ECO:0000256" key="12">
    <source>
        <dbReference type="ARBA" id="ARBA00049220"/>
    </source>
</evidence>
<comment type="similarity">
    <text evidence="3">Belongs to the FAD-dependent oxidoreductase 2 family. FRD/SDH subfamily.</text>
</comment>
<sequence length="641" mass="71839">MQKPFLDTKIPEGPLEKKWSNYKQHAKLVNPNNRKKLEIIVVGTGLSGASAAASLAEMGYQVKSFCFQDTPRRAHSVAAQGGVNAAKNYKNDGDSVYRMFYDTLKGGDFRSREANTYRLAECSASLIDQAIAQGVPFAREYGGYLRNRSFGGVQVSRTFYARGQTGQQLLLGAYQGLMRQVKAEKVKLYTRHEMLDLVLIDNKAKGIIARNLDTGEIERHGAHAVVLATGGFGKIYYLSTLAMGCNASAIWRAHKKGAFMANPSWTQIHPTSLPQSGPYQSKLTLMSESLRNDGRIWVPKDQNEKRKPNDIPEEDRDYYLERKYPSFGNLAPRDIASRAAKEQIDAGKGVGALKNAVYLDFSRALKEYGKNIIKERYGNLFDMYRKITGINAYDEPMKISPAAHFSMGGLWVDYELMTSINGLFAIGEANFSDHGANRLGANSLLQACVDGYFILPYTLSNYLATEIKVPKTDIQHKEFDIAEANCSKLLEDFLTTKGTKTAEEFHKELGKELYDKCGLSRSKEGLEKAIENIQKLRKEFKSNLIVPGDAAEVNSELEKAGRVADYLEVAELMCIDALQRDESCGAHFRQEYQTEDGEAKRDDENFSYSAAWEWTTNPSKPNLNKEPLIFEFVKPTVRSYK</sequence>
<comment type="catalytic activity">
    <reaction evidence="12">
        <text>a quinone + succinate = fumarate + a quinol</text>
        <dbReference type="Rhea" id="RHEA:40523"/>
        <dbReference type="ChEBI" id="CHEBI:24646"/>
        <dbReference type="ChEBI" id="CHEBI:29806"/>
        <dbReference type="ChEBI" id="CHEBI:30031"/>
        <dbReference type="ChEBI" id="CHEBI:132124"/>
        <dbReference type="EC" id="1.3.5.1"/>
    </reaction>
</comment>
<keyword evidence="9" id="KW-0249">Electron transport</keyword>
<feature type="domain" description="FAD-dependent oxidoreductase 2 FAD-binding" evidence="14">
    <location>
        <begin position="39"/>
        <end position="444"/>
    </location>
</feature>
<gene>
    <name evidence="16" type="ORF">SAMN04487907_105138</name>
</gene>
<dbReference type="RefSeq" id="WP_092543112.1">
    <property type="nucleotide sequence ID" value="NZ_FOKV01000005.1"/>
</dbReference>
<evidence type="ECO:0000256" key="5">
    <source>
        <dbReference type="ARBA" id="ARBA00022448"/>
    </source>
</evidence>
<dbReference type="GO" id="GO:0009061">
    <property type="term" value="P:anaerobic respiration"/>
    <property type="evidence" value="ECO:0007669"/>
    <property type="project" value="TreeGrafter"/>
</dbReference>
<evidence type="ECO:0000256" key="10">
    <source>
        <dbReference type="ARBA" id="ARBA00023002"/>
    </source>
</evidence>
<dbReference type="FunFam" id="1.20.58.100:FF:000003">
    <property type="entry name" value="Succinate dehydrogenase flavoprotein subunit"/>
    <property type="match status" value="1"/>
</dbReference>
<dbReference type="InterPro" id="IPR030664">
    <property type="entry name" value="SdhA/FrdA/AprA"/>
</dbReference>
<dbReference type="Gene3D" id="1.20.58.100">
    <property type="entry name" value="Fumarate reductase/succinate dehydrogenase flavoprotein-like, C-terminal domain"/>
    <property type="match status" value="1"/>
</dbReference>
<dbReference type="EC" id="1.3.5.1" evidence="4"/>
<dbReference type="Gene3D" id="3.50.50.60">
    <property type="entry name" value="FAD/NAD(P)-binding domain"/>
    <property type="match status" value="1"/>
</dbReference>
<evidence type="ECO:0000256" key="7">
    <source>
        <dbReference type="ARBA" id="ARBA00022630"/>
    </source>
</evidence>
<name>A0A1I1K001_9FLAO</name>
<dbReference type="Pfam" id="PF02910">
    <property type="entry name" value="Succ_DH_flav_C"/>
    <property type="match status" value="1"/>
</dbReference>
<feature type="active site" description="Proton acceptor" evidence="13">
    <location>
        <position position="333"/>
    </location>
</feature>
<dbReference type="STRING" id="1334022.SAMN04487907_105138"/>
<dbReference type="NCBIfam" id="NF005749">
    <property type="entry name" value="PRK07573.1"/>
    <property type="match status" value="1"/>
</dbReference>
<dbReference type="PANTHER" id="PTHR11632">
    <property type="entry name" value="SUCCINATE DEHYDROGENASE 2 FLAVOPROTEIN SUBUNIT"/>
    <property type="match status" value="1"/>
</dbReference>
<dbReference type="Gene3D" id="3.90.700.10">
    <property type="entry name" value="Succinate dehydrogenase/fumarate reductase flavoprotein, catalytic domain"/>
    <property type="match status" value="1"/>
</dbReference>
<dbReference type="EMBL" id="FOKV01000005">
    <property type="protein sequence ID" value="SFC53522.1"/>
    <property type="molecule type" value="Genomic_DNA"/>
</dbReference>
<evidence type="ECO:0000256" key="4">
    <source>
        <dbReference type="ARBA" id="ARBA00012792"/>
    </source>
</evidence>
<evidence type="ECO:0000256" key="6">
    <source>
        <dbReference type="ARBA" id="ARBA00022475"/>
    </source>
</evidence>
<protein>
    <recommendedName>
        <fullName evidence="4">succinate dehydrogenase</fullName>
        <ecNumber evidence="4">1.3.5.1</ecNumber>
    </recommendedName>
</protein>
<dbReference type="InterPro" id="IPR037099">
    <property type="entry name" value="Fum_R/Succ_DH_flav-like_C_sf"/>
</dbReference>
<evidence type="ECO:0000256" key="8">
    <source>
        <dbReference type="ARBA" id="ARBA00022827"/>
    </source>
</evidence>
<dbReference type="Pfam" id="PF00890">
    <property type="entry name" value="FAD_binding_2"/>
    <property type="match status" value="1"/>
</dbReference>
<comment type="cofactor">
    <cofactor evidence="1">
        <name>FAD</name>
        <dbReference type="ChEBI" id="CHEBI:57692"/>
    </cofactor>
</comment>
<evidence type="ECO:0000259" key="15">
    <source>
        <dbReference type="Pfam" id="PF02910"/>
    </source>
</evidence>
<dbReference type="Proteomes" id="UP000199438">
    <property type="component" value="Unassembled WGS sequence"/>
</dbReference>
<dbReference type="InterPro" id="IPR027477">
    <property type="entry name" value="Succ_DH/fumarate_Rdtase_cat_sf"/>
</dbReference>
<evidence type="ECO:0000256" key="11">
    <source>
        <dbReference type="ARBA" id="ARBA00023136"/>
    </source>
</evidence>
<keyword evidence="10" id="KW-0560">Oxidoreductase</keyword>
<keyword evidence="5" id="KW-0813">Transport</keyword>
<reference evidence="17" key="1">
    <citation type="submission" date="2016-10" db="EMBL/GenBank/DDBJ databases">
        <authorList>
            <person name="Varghese N."/>
            <person name="Submissions S."/>
        </authorList>
    </citation>
    <scope>NUCLEOTIDE SEQUENCE [LARGE SCALE GENOMIC DNA]</scope>
    <source>
        <strain evidence="17">DSM 24499</strain>
    </source>
</reference>
<evidence type="ECO:0000259" key="14">
    <source>
        <dbReference type="Pfam" id="PF00890"/>
    </source>
</evidence>
<dbReference type="AlphaFoldDB" id="A0A1I1K001"/>
<keyword evidence="8" id="KW-0274">FAD</keyword>
<evidence type="ECO:0000256" key="1">
    <source>
        <dbReference type="ARBA" id="ARBA00001974"/>
    </source>
</evidence>
<dbReference type="FunFam" id="3.90.700.10:FF:000006">
    <property type="entry name" value="Succinate dehydrogenase flavoprotein subunit"/>
    <property type="match status" value="1"/>
</dbReference>
<keyword evidence="7" id="KW-0285">Flavoprotein</keyword>
<dbReference type="SUPFAM" id="SSF56425">
    <property type="entry name" value="Succinate dehydrogenase/fumarate reductase flavoprotein, catalytic domain"/>
    <property type="match status" value="1"/>
</dbReference>
<dbReference type="GO" id="GO:0005886">
    <property type="term" value="C:plasma membrane"/>
    <property type="evidence" value="ECO:0007669"/>
    <property type="project" value="UniProtKB-SubCell"/>
</dbReference>
<dbReference type="FunFam" id="3.50.50.60:FF:000009">
    <property type="entry name" value="Succinate dehydrogenase flavoprotein subunit"/>
    <property type="match status" value="1"/>
</dbReference>
<accession>A0A1I1K001</accession>
<keyword evidence="17" id="KW-1185">Reference proteome</keyword>
<dbReference type="InterPro" id="IPR036188">
    <property type="entry name" value="FAD/NAD-bd_sf"/>
</dbReference>
<keyword evidence="11" id="KW-0472">Membrane</keyword>
<dbReference type="GO" id="GO:0008177">
    <property type="term" value="F:succinate dehydrogenase (quinone) activity"/>
    <property type="evidence" value="ECO:0007669"/>
    <property type="project" value="UniProtKB-EC"/>
</dbReference>
<evidence type="ECO:0000313" key="17">
    <source>
        <dbReference type="Proteomes" id="UP000199438"/>
    </source>
</evidence>